<dbReference type="InterPro" id="IPR001451">
    <property type="entry name" value="Hexapep"/>
</dbReference>
<name>A0A9D1IY43_9FIRM</name>
<evidence type="ECO:0000256" key="1">
    <source>
        <dbReference type="ARBA" id="ARBA00022679"/>
    </source>
</evidence>
<evidence type="ECO:0000256" key="2">
    <source>
        <dbReference type="ARBA" id="ARBA00022737"/>
    </source>
</evidence>
<reference evidence="4" key="2">
    <citation type="journal article" date="2021" name="PeerJ">
        <title>Extensive microbial diversity within the chicken gut microbiome revealed by metagenomics and culture.</title>
        <authorList>
            <person name="Gilroy R."/>
            <person name="Ravi A."/>
            <person name="Getino M."/>
            <person name="Pursley I."/>
            <person name="Horton D.L."/>
            <person name="Alikhan N.F."/>
            <person name="Baker D."/>
            <person name="Gharbi K."/>
            <person name="Hall N."/>
            <person name="Watson M."/>
            <person name="Adriaenssens E.M."/>
            <person name="Foster-Nyarko E."/>
            <person name="Jarju S."/>
            <person name="Secka A."/>
            <person name="Antonio M."/>
            <person name="Oren A."/>
            <person name="Chaudhuri R.R."/>
            <person name="La Ragione R."/>
            <person name="Hildebrand F."/>
            <person name="Pallen M.J."/>
        </authorList>
    </citation>
    <scope>NUCLEOTIDE SEQUENCE</scope>
    <source>
        <strain evidence="4">ChiBcec15-4380</strain>
    </source>
</reference>
<gene>
    <name evidence="4" type="ORF">IAA53_10655</name>
</gene>
<protein>
    <submittedName>
        <fullName evidence="4">Serine acetyltransferase</fullName>
    </submittedName>
</protein>
<dbReference type="Gene3D" id="2.160.10.10">
    <property type="entry name" value="Hexapeptide repeat proteins"/>
    <property type="match status" value="1"/>
</dbReference>
<dbReference type="SUPFAM" id="SSF51161">
    <property type="entry name" value="Trimeric LpxA-like enzymes"/>
    <property type="match status" value="1"/>
</dbReference>
<dbReference type="PANTHER" id="PTHR42811">
    <property type="entry name" value="SERINE ACETYLTRANSFERASE"/>
    <property type="match status" value="1"/>
</dbReference>
<evidence type="ECO:0000313" key="5">
    <source>
        <dbReference type="Proteomes" id="UP000824239"/>
    </source>
</evidence>
<organism evidence="4 5">
    <name type="scientific">Candidatus Avoscillospira avicola</name>
    <dbReference type="NCBI Taxonomy" id="2840706"/>
    <lineage>
        <taxon>Bacteria</taxon>
        <taxon>Bacillati</taxon>
        <taxon>Bacillota</taxon>
        <taxon>Clostridia</taxon>
        <taxon>Eubacteriales</taxon>
        <taxon>Oscillospiraceae</taxon>
        <taxon>Oscillospiraceae incertae sedis</taxon>
        <taxon>Candidatus Avoscillospira</taxon>
    </lineage>
</organism>
<sequence>MGFWRGYLTQRSKGDDLGWFWRLFFLSQRARPGLRRDILTYLSSRAAHRHGGYIGPDAAILGIPSLPHGLHGVFISRYATLGPGCRIYQHVTIGEIEGKAPVIGENCWIGAGAVLVGGIHVGKNVKIGAGAVVARDIPDGATVVSQPPRILERRESHADGAAPEPGLAGN</sequence>
<accession>A0A9D1IY43</accession>
<reference evidence="4" key="1">
    <citation type="submission" date="2020-10" db="EMBL/GenBank/DDBJ databases">
        <authorList>
            <person name="Gilroy R."/>
        </authorList>
    </citation>
    <scope>NUCLEOTIDE SEQUENCE</scope>
    <source>
        <strain evidence="4">ChiBcec15-4380</strain>
    </source>
</reference>
<keyword evidence="2" id="KW-0677">Repeat</keyword>
<dbReference type="EMBL" id="DVHE01000084">
    <property type="protein sequence ID" value="HIR51712.1"/>
    <property type="molecule type" value="Genomic_DNA"/>
</dbReference>
<dbReference type="GO" id="GO:0016740">
    <property type="term" value="F:transferase activity"/>
    <property type="evidence" value="ECO:0007669"/>
    <property type="project" value="UniProtKB-KW"/>
</dbReference>
<dbReference type="Proteomes" id="UP000824239">
    <property type="component" value="Unassembled WGS sequence"/>
</dbReference>
<keyword evidence="1" id="KW-0808">Transferase</keyword>
<comment type="caution">
    <text evidence="4">The sequence shown here is derived from an EMBL/GenBank/DDBJ whole genome shotgun (WGS) entry which is preliminary data.</text>
</comment>
<evidence type="ECO:0000256" key="3">
    <source>
        <dbReference type="SAM" id="MobiDB-lite"/>
    </source>
</evidence>
<dbReference type="AlphaFoldDB" id="A0A9D1IY43"/>
<proteinExistence type="predicted"/>
<dbReference type="InterPro" id="IPR011004">
    <property type="entry name" value="Trimer_LpxA-like_sf"/>
</dbReference>
<feature type="region of interest" description="Disordered" evidence="3">
    <location>
        <begin position="144"/>
        <end position="170"/>
    </location>
</feature>
<dbReference type="Pfam" id="PF00132">
    <property type="entry name" value="Hexapep"/>
    <property type="match status" value="1"/>
</dbReference>
<dbReference type="InterPro" id="IPR018357">
    <property type="entry name" value="Hexapep_transf_CS"/>
</dbReference>
<evidence type="ECO:0000313" key="4">
    <source>
        <dbReference type="EMBL" id="HIR51712.1"/>
    </source>
</evidence>
<dbReference type="PROSITE" id="PS00101">
    <property type="entry name" value="HEXAPEP_TRANSFERASES"/>
    <property type="match status" value="1"/>
</dbReference>